<reference evidence="1 2" key="1">
    <citation type="submission" date="2018-07" db="EMBL/GenBank/DDBJ databases">
        <title>The genomes of Aspergillus section Nigri reveals drivers in fungal speciation.</title>
        <authorList>
            <consortium name="DOE Joint Genome Institute"/>
            <person name="Vesth T.C."/>
            <person name="Nybo J."/>
            <person name="Theobald S."/>
            <person name="Brandl J."/>
            <person name="Frisvad J.C."/>
            <person name="Nielsen K.F."/>
            <person name="Lyhne E.K."/>
            <person name="Kogle M.E."/>
            <person name="Kuo A."/>
            <person name="Riley R."/>
            <person name="Clum A."/>
            <person name="Nolan M."/>
            <person name="Lipzen A."/>
            <person name="Salamov A."/>
            <person name="Henrissat B."/>
            <person name="Wiebenga A."/>
            <person name="De vries R.P."/>
            <person name="Grigoriev I.V."/>
            <person name="Mortensen U.H."/>
            <person name="Andersen M.R."/>
            <person name="Baker S.E."/>
        </authorList>
    </citation>
    <scope>NUCLEOTIDE SEQUENCE [LARGE SCALE GENOMIC DNA]</scope>
    <source>
        <strain evidence="1 2">CBS 139.54b</strain>
    </source>
</reference>
<name>A0A3F3QBT4_9EURO</name>
<dbReference type="RefSeq" id="XP_026629683.1">
    <property type="nucleotide sequence ID" value="XM_026770830.1"/>
</dbReference>
<protein>
    <submittedName>
        <fullName evidence="1">Uncharacterized protein</fullName>
    </submittedName>
</protein>
<dbReference type="Proteomes" id="UP000253729">
    <property type="component" value="Unassembled WGS sequence"/>
</dbReference>
<proteinExistence type="predicted"/>
<evidence type="ECO:0000313" key="2">
    <source>
        <dbReference type="Proteomes" id="UP000253729"/>
    </source>
</evidence>
<gene>
    <name evidence="1" type="ORF">BDQ94DRAFT_167532</name>
</gene>
<organism evidence="1 2">
    <name type="scientific">Aspergillus welwitschiae</name>
    <dbReference type="NCBI Taxonomy" id="1341132"/>
    <lineage>
        <taxon>Eukaryota</taxon>
        <taxon>Fungi</taxon>
        <taxon>Dikarya</taxon>
        <taxon>Ascomycota</taxon>
        <taxon>Pezizomycotina</taxon>
        <taxon>Eurotiomycetes</taxon>
        <taxon>Eurotiomycetidae</taxon>
        <taxon>Eurotiales</taxon>
        <taxon>Aspergillaceae</taxon>
        <taxon>Aspergillus</taxon>
        <taxon>Aspergillus subgen. Circumdati</taxon>
    </lineage>
</organism>
<sequence length="88" mass="10372">MASSSLPYRHDLTPDVSSYIEMAEEIESYVKERFENQVQTNVEFRNGRWLIWASIRFTKEELEDMVVELRSRAREQLAANYKAGHPYG</sequence>
<dbReference type="AlphaFoldDB" id="A0A3F3QBT4"/>
<dbReference type="GeneID" id="38139186"/>
<evidence type="ECO:0000313" key="1">
    <source>
        <dbReference type="EMBL" id="RDH36661.1"/>
    </source>
</evidence>
<keyword evidence="2" id="KW-1185">Reference proteome</keyword>
<accession>A0A3F3QBT4</accession>
<dbReference type="EMBL" id="KZ852037">
    <property type="protein sequence ID" value="RDH36661.1"/>
    <property type="molecule type" value="Genomic_DNA"/>
</dbReference>